<name>A0ABV9ZH85_9PSEU</name>
<dbReference type="GO" id="GO:0032259">
    <property type="term" value="P:methylation"/>
    <property type="evidence" value="ECO:0007669"/>
    <property type="project" value="UniProtKB-KW"/>
</dbReference>
<sequence>MNDVDPAEEIGEDDEETPPNMARVFDMYLGGSEHLEVDREFAVEVDAVLPGMGALCRGHRRFSAAVVDHWCAEGIDQFLELGSGLPTVDHVHTRARRVHPRARVAYVDRDRRTVAHARRLLAGEDGVAVLHADAGDAAAVLAAPEVRDVLDLARPVGVLAVGVLHYVHDDAAAVEAVRTYAAALAPGSGLAVSHLTSAARPDLHAWATMNHGGWSYAPRLRDPEDMAPWLDGFALVGPGWGSAPDWRADGTVPGADVTGSGLWGVVARRTSARG</sequence>
<dbReference type="Gene3D" id="3.40.50.150">
    <property type="entry name" value="Vaccinia Virus protein VP39"/>
    <property type="match status" value="1"/>
</dbReference>
<keyword evidence="1" id="KW-0808">Transferase</keyword>
<dbReference type="InterPro" id="IPR006764">
    <property type="entry name" value="SAM_dep_MeTrfase_SAV2177_type"/>
</dbReference>
<evidence type="ECO:0000313" key="1">
    <source>
        <dbReference type="EMBL" id="MFC5139528.1"/>
    </source>
</evidence>
<keyword evidence="1" id="KW-0489">Methyltransferase</keyword>
<protein>
    <submittedName>
        <fullName evidence="1">SAM-dependent methyltransferase</fullName>
        <ecNumber evidence="1">2.1.1.-</ecNumber>
    </submittedName>
</protein>
<evidence type="ECO:0000313" key="2">
    <source>
        <dbReference type="Proteomes" id="UP001596175"/>
    </source>
</evidence>
<proteinExistence type="predicted"/>
<dbReference type="Pfam" id="PF04672">
    <property type="entry name" value="Methyltransf_19"/>
    <property type="match status" value="1"/>
</dbReference>
<dbReference type="PIRSF" id="PIRSF017393">
    <property type="entry name" value="MTase_SAV2177"/>
    <property type="match status" value="1"/>
</dbReference>
<keyword evidence="2" id="KW-1185">Reference proteome</keyword>
<dbReference type="InterPro" id="IPR029063">
    <property type="entry name" value="SAM-dependent_MTases_sf"/>
</dbReference>
<dbReference type="GO" id="GO:0008168">
    <property type="term" value="F:methyltransferase activity"/>
    <property type="evidence" value="ECO:0007669"/>
    <property type="project" value="UniProtKB-KW"/>
</dbReference>
<gene>
    <name evidence="1" type="ORF">ACFPK1_14905</name>
</gene>
<dbReference type="EC" id="2.1.1.-" evidence="1"/>
<dbReference type="RefSeq" id="WP_378021715.1">
    <property type="nucleotide sequence ID" value="NZ_JBHSKG010000007.1"/>
</dbReference>
<dbReference type="Proteomes" id="UP001596175">
    <property type="component" value="Unassembled WGS sequence"/>
</dbReference>
<reference evidence="2" key="1">
    <citation type="journal article" date="2019" name="Int. J. Syst. Evol. Microbiol.">
        <title>The Global Catalogue of Microorganisms (GCM) 10K type strain sequencing project: providing services to taxonomists for standard genome sequencing and annotation.</title>
        <authorList>
            <consortium name="The Broad Institute Genomics Platform"/>
            <consortium name="The Broad Institute Genome Sequencing Center for Infectious Disease"/>
            <person name="Wu L."/>
            <person name="Ma J."/>
        </authorList>
    </citation>
    <scope>NUCLEOTIDE SEQUENCE [LARGE SCALE GENOMIC DNA]</scope>
    <source>
        <strain evidence="2">XZYJ18</strain>
    </source>
</reference>
<dbReference type="EMBL" id="JBHSKG010000007">
    <property type="protein sequence ID" value="MFC5139528.1"/>
    <property type="molecule type" value="Genomic_DNA"/>
</dbReference>
<comment type="caution">
    <text evidence="1">The sequence shown here is derived from an EMBL/GenBank/DDBJ whole genome shotgun (WGS) entry which is preliminary data.</text>
</comment>
<dbReference type="SUPFAM" id="SSF53335">
    <property type="entry name" value="S-adenosyl-L-methionine-dependent methyltransferases"/>
    <property type="match status" value="1"/>
</dbReference>
<organism evidence="1 2">
    <name type="scientific">Actinomycetospora rhizophila</name>
    <dbReference type="NCBI Taxonomy" id="1416876"/>
    <lineage>
        <taxon>Bacteria</taxon>
        <taxon>Bacillati</taxon>
        <taxon>Actinomycetota</taxon>
        <taxon>Actinomycetes</taxon>
        <taxon>Pseudonocardiales</taxon>
        <taxon>Pseudonocardiaceae</taxon>
        <taxon>Actinomycetospora</taxon>
    </lineage>
</organism>
<accession>A0ABV9ZH85</accession>